<dbReference type="SUPFAM" id="SSF81593">
    <property type="entry name" value="Nucleotidyltransferase substrate binding subunit/domain"/>
    <property type="match status" value="1"/>
</dbReference>
<gene>
    <name evidence="2" type="ordered locus">Vdis_1341</name>
</gene>
<dbReference type="Proteomes" id="UP000006681">
    <property type="component" value="Chromosome"/>
</dbReference>
<dbReference type="GeneID" id="9752273"/>
<dbReference type="RefSeq" id="WP_013336452.1">
    <property type="nucleotide sequence ID" value="NC_014537.1"/>
</dbReference>
<dbReference type="HOGENOM" id="CLU_123170_2_1_2"/>
<evidence type="ECO:0000313" key="3">
    <source>
        <dbReference type="Proteomes" id="UP000006681"/>
    </source>
</evidence>
<dbReference type="eggNOG" id="arCOG01191">
    <property type="taxonomic scope" value="Archaea"/>
</dbReference>
<proteinExistence type="predicted"/>
<dbReference type="STRING" id="572478.Vdis_1341"/>
<evidence type="ECO:0000259" key="1">
    <source>
        <dbReference type="PROSITE" id="PS50910"/>
    </source>
</evidence>
<reference evidence="3" key="2">
    <citation type="journal article" date="2010" name="Stand. Genomic Sci.">
        <title>Complete genome sequence of Vulcanisaeta distributa type strain (IC-017T).</title>
        <authorList>
            <person name="Mavromatis K."/>
            <person name="Sikorski J."/>
            <person name="Pabst E."/>
            <person name="Teshima H."/>
            <person name="Lapidus A."/>
            <person name="Lucas S."/>
            <person name="Nolan M."/>
            <person name="Glavina Del Rio T."/>
            <person name="Cheng J."/>
            <person name="Bruce D."/>
            <person name="Goodwin L."/>
            <person name="Pitluck S."/>
            <person name="Liolios K."/>
            <person name="Ivanova N."/>
            <person name="Mikhailova N."/>
            <person name="Pati A."/>
            <person name="Chen A."/>
            <person name="Palaniappan K."/>
            <person name="Land M."/>
            <person name="Hauser L."/>
            <person name="Chang Y."/>
            <person name="Jeffries C."/>
            <person name="Rohde M."/>
            <person name="Spring S."/>
            <person name="Goker M."/>
            <person name="Wirth R."/>
            <person name="Woyke T."/>
            <person name="Bristow J."/>
            <person name="Eisen J."/>
            <person name="Markowitz V."/>
            <person name="Hugenholtz P."/>
            <person name="Klenk H."/>
            <person name="Kyrpides N."/>
        </authorList>
    </citation>
    <scope>NUCLEOTIDE SEQUENCE [LARGE SCALE GENOMIC DNA]</scope>
    <source>
        <strain evidence="3">DSM 14429 / JCM 11212 / NBRC 100878 / IC-017</strain>
    </source>
</reference>
<dbReference type="OrthoDB" id="359241at2157"/>
<dbReference type="EMBL" id="CP002100">
    <property type="protein sequence ID" value="ADN50727.1"/>
    <property type="molecule type" value="Genomic_DNA"/>
</dbReference>
<dbReference type="PROSITE" id="PS50910">
    <property type="entry name" value="HEPN"/>
    <property type="match status" value="1"/>
</dbReference>
<keyword evidence="3" id="KW-1185">Reference proteome</keyword>
<dbReference type="Gene3D" id="1.20.120.330">
    <property type="entry name" value="Nucleotidyltransferases domain 2"/>
    <property type="match status" value="1"/>
</dbReference>
<dbReference type="Pfam" id="PF05168">
    <property type="entry name" value="HEPN"/>
    <property type="match status" value="1"/>
</dbReference>
<organism evidence="2 3">
    <name type="scientific">Vulcanisaeta distributa (strain DSM 14429 / JCM 11212 / NBRC 100878 / IC-017)</name>
    <dbReference type="NCBI Taxonomy" id="572478"/>
    <lineage>
        <taxon>Archaea</taxon>
        <taxon>Thermoproteota</taxon>
        <taxon>Thermoprotei</taxon>
        <taxon>Thermoproteales</taxon>
        <taxon>Thermoproteaceae</taxon>
        <taxon>Vulcanisaeta</taxon>
    </lineage>
</organism>
<protein>
    <submittedName>
        <fullName evidence="2">HEPN domain protein</fullName>
    </submittedName>
</protein>
<accession>E1QS10</accession>
<evidence type="ECO:0000313" key="2">
    <source>
        <dbReference type="EMBL" id="ADN50727.1"/>
    </source>
</evidence>
<dbReference type="AlphaFoldDB" id="E1QS10"/>
<dbReference type="InterPro" id="IPR007842">
    <property type="entry name" value="HEPN_dom"/>
</dbReference>
<feature type="domain" description="HEPN" evidence="1">
    <location>
        <begin position="14"/>
        <end position="125"/>
    </location>
</feature>
<reference evidence="2 3" key="1">
    <citation type="journal article" date="2010" name="Stand. Genomic Sci.">
        <title>Complete genome sequence of Vulcanisaeta distributa type strain (IC-017).</title>
        <authorList>
            <person name="Mavromatis K."/>
            <person name="Sikorski J."/>
            <person name="Pabst E."/>
            <person name="Teshima H."/>
            <person name="Lapidus A."/>
            <person name="Lucas S."/>
            <person name="Nolan M."/>
            <person name="Glavina Del Rio T."/>
            <person name="Cheng J.F."/>
            <person name="Bruce D."/>
            <person name="Goodwin L."/>
            <person name="Pitluck S."/>
            <person name="Liolios K."/>
            <person name="Ivanova N."/>
            <person name="Mikhailova N."/>
            <person name="Pati A."/>
            <person name="Chen A."/>
            <person name="Palaniappan K."/>
            <person name="Land M."/>
            <person name="Hauser L."/>
            <person name="Chang Y.J."/>
            <person name="Jeffries C.D."/>
            <person name="Rohde M."/>
            <person name="Spring S."/>
            <person name="Goker M."/>
            <person name="Wirth R."/>
            <person name="Woyke T."/>
            <person name="Bristow J."/>
            <person name="Eisen J.A."/>
            <person name="Markowitz V."/>
            <person name="Hugenholtz P."/>
            <person name="Klenk H.P."/>
            <person name="Kyrpides N.C."/>
        </authorList>
    </citation>
    <scope>NUCLEOTIDE SEQUENCE [LARGE SCALE GENOMIC DNA]</scope>
    <source>
        <strain evidence="3">DSM 14429 / JCM 11212 / NBRC 100878 / IC-017</strain>
    </source>
</reference>
<sequence>MSLSVDVEEFGRWILMARRTLESARGDEERGDYNWSCFKAHQASEFAVKAILYGIGRPTRGHSITHLLSELGRMVQVPSDVMDLGKFLDKFYVPTRYVDAWSEGVPYEYFTRSDAEMAIKAAERIIVFVEDLWRGLLSGVRS</sequence>
<name>E1QS10_VULDI</name>
<dbReference type="KEGG" id="vdi:Vdis_1341"/>
<dbReference type="SMART" id="SM00748">
    <property type="entry name" value="HEPN"/>
    <property type="match status" value="1"/>
</dbReference>